<protein>
    <recommendedName>
        <fullName evidence="4">F-box domain-containing protein</fullName>
    </recommendedName>
</protein>
<dbReference type="AlphaFoldDB" id="A0AAD6VIT5"/>
<keyword evidence="3" id="KW-1185">Reference proteome</keyword>
<accession>A0AAD6VIT5</accession>
<evidence type="ECO:0000313" key="2">
    <source>
        <dbReference type="EMBL" id="KAJ7210844.1"/>
    </source>
</evidence>
<gene>
    <name evidence="2" type="ORF">GGX14DRAFT_542927</name>
</gene>
<dbReference type="SUPFAM" id="SSF52047">
    <property type="entry name" value="RNI-like"/>
    <property type="match status" value="1"/>
</dbReference>
<proteinExistence type="predicted"/>
<dbReference type="EMBL" id="JARJCW010000027">
    <property type="protein sequence ID" value="KAJ7210844.1"/>
    <property type="molecule type" value="Genomic_DNA"/>
</dbReference>
<evidence type="ECO:0000313" key="3">
    <source>
        <dbReference type="Proteomes" id="UP001219525"/>
    </source>
</evidence>
<evidence type="ECO:0000256" key="1">
    <source>
        <dbReference type="SAM" id="MobiDB-lite"/>
    </source>
</evidence>
<reference evidence="2" key="1">
    <citation type="submission" date="2023-03" db="EMBL/GenBank/DDBJ databases">
        <title>Massive genome expansion in bonnet fungi (Mycena s.s.) driven by repeated elements and novel gene families across ecological guilds.</title>
        <authorList>
            <consortium name="Lawrence Berkeley National Laboratory"/>
            <person name="Harder C.B."/>
            <person name="Miyauchi S."/>
            <person name="Viragh M."/>
            <person name="Kuo A."/>
            <person name="Thoen E."/>
            <person name="Andreopoulos B."/>
            <person name="Lu D."/>
            <person name="Skrede I."/>
            <person name="Drula E."/>
            <person name="Henrissat B."/>
            <person name="Morin E."/>
            <person name="Kohler A."/>
            <person name="Barry K."/>
            <person name="LaButti K."/>
            <person name="Morin E."/>
            <person name="Salamov A."/>
            <person name="Lipzen A."/>
            <person name="Mereny Z."/>
            <person name="Hegedus B."/>
            <person name="Baldrian P."/>
            <person name="Stursova M."/>
            <person name="Weitz H."/>
            <person name="Taylor A."/>
            <person name="Grigoriev I.V."/>
            <person name="Nagy L.G."/>
            <person name="Martin F."/>
            <person name="Kauserud H."/>
        </authorList>
    </citation>
    <scope>NUCLEOTIDE SEQUENCE</scope>
    <source>
        <strain evidence="2">9144</strain>
    </source>
</reference>
<comment type="caution">
    <text evidence="2">The sequence shown here is derived from an EMBL/GenBank/DDBJ whole genome shotgun (WGS) entry which is preliminary data.</text>
</comment>
<evidence type="ECO:0008006" key="4">
    <source>
        <dbReference type="Google" id="ProtNLM"/>
    </source>
</evidence>
<name>A0AAD6VIT5_9AGAR</name>
<dbReference type="Proteomes" id="UP001219525">
    <property type="component" value="Unassembled WGS sequence"/>
</dbReference>
<feature type="region of interest" description="Disordered" evidence="1">
    <location>
        <begin position="57"/>
        <end position="87"/>
    </location>
</feature>
<sequence length="636" mass="71634">MICLPSSLWREVFQLNWVIRPSNRIKLLKPRGSGLPNRKISHDRGFSVNRGFQIEYSMRRAERGKKPTGGDSRNKHGSPRSRLSDCTCPSPSVRFWAPESRALTPTGRPTGLVSPPKQTREGSFEADLARHPYTIQPVYPGPFQDILQVNSVKLLTTDGLEVLGTEVLGHGGAKRVLSRVKITDTKAKKSLHGMSSSSVLNVTTTESLKPAEKSTLPFELADLIIGHIQGDKDALASFSLVSRAWLHISRPYLFGSVTLRDHTYEDFLLVKASRLCTFIPSIRTLSICRPEKDKFSRTSFTEFISKLVGSSFPSLTCLRVFDAYCTNLSAGSLTTVIAVLHDITELDIQRTTFDTPHHLVALLARLPRLKKVTIQTEFVEGTGWLQTMPGMPPPPDPPRSLQVVQLHLEYLDHRPRSSILLEWLFKGPPTVRVLALGRVLREAMPAIGTYFRTLGPVLCDLELYLEGYVSSRNVETDLAPHLVCLTNITHLTLRIDVWVLQPKHWYAYLALLESLPREPTRLETLTIILSIDYVRWVDSLDWGRFHAAVRTRAQLRLLRFRVLSRYRAAEASVVEIRKRVASELAAMISIEVSAYGIWLLAKHQQVVHVQHSGNCLTRLQQLARRMPVTPVLNPKV</sequence>
<organism evidence="2 3">
    <name type="scientific">Mycena pura</name>
    <dbReference type="NCBI Taxonomy" id="153505"/>
    <lineage>
        <taxon>Eukaryota</taxon>
        <taxon>Fungi</taxon>
        <taxon>Dikarya</taxon>
        <taxon>Basidiomycota</taxon>
        <taxon>Agaricomycotina</taxon>
        <taxon>Agaricomycetes</taxon>
        <taxon>Agaricomycetidae</taxon>
        <taxon>Agaricales</taxon>
        <taxon>Marasmiineae</taxon>
        <taxon>Mycenaceae</taxon>
        <taxon>Mycena</taxon>
    </lineage>
</organism>
<dbReference type="Gene3D" id="3.80.10.10">
    <property type="entry name" value="Ribonuclease Inhibitor"/>
    <property type="match status" value="1"/>
</dbReference>
<dbReference type="InterPro" id="IPR032675">
    <property type="entry name" value="LRR_dom_sf"/>
</dbReference>